<dbReference type="PANTHER" id="PTHR33167">
    <property type="entry name" value="TRANSCRIPTION FACTOR, PUTATIVE (DUF863)-RELATED"/>
    <property type="match status" value="1"/>
</dbReference>
<dbReference type="Pfam" id="PF05904">
    <property type="entry name" value="DUF863"/>
    <property type="match status" value="1"/>
</dbReference>
<dbReference type="OrthoDB" id="630817at2759"/>
<feature type="compositionally biased region" description="Basic residues" evidence="1">
    <location>
        <begin position="884"/>
        <end position="897"/>
    </location>
</feature>
<feature type="compositionally biased region" description="Basic and acidic residues" evidence="1">
    <location>
        <begin position="669"/>
        <end position="690"/>
    </location>
</feature>
<accession>A0A7J7CNH9</accession>
<evidence type="ECO:0000313" key="2">
    <source>
        <dbReference type="EMBL" id="KAF5735569.1"/>
    </source>
</evidence>
<protein>
    <submittedName>
        <fullName evidence="2">Uncharacterized protein</fullName>
    </submittedName>
</protein>
<name>A0A7J7CNH9_TRIWF</name>
<comment type="caution">
    <text evidence="2">The sequence shown here is derived from an EMBL/GenBank/DDBJ whole genome shotgun (WGS) entry which is preliminary data.</text>
</comment>
<feature type="region of interest" description="Disordered" evidence="1">
    <location>
        <begin position="870"/>
        <end position="900"/>
    </location>
</feature>
<feature type="compositionally biased region" description="Polar residues" evidence="1">
    <location>
        <begin position="934"/>
        <end position="946"/>
    </location>
</feature>
<evidence type="ECO:0000313" key="3">
    <source>
        <dbReference type="Proteomes" id="UP000593562"/>
    </source>
</evidence>
<feature type="region of interest" description="Disordered" evidence="1">
    <location>
        <begin position="934"/>
        <end position="1012"/>
    </location>
</feature>
<keyword evidence="3" id="KW-1185">Reference proteome</keyword>
<dbReference type="Proteomes" id="UP000593562">
    <property type="component" value="Unassembled WGS sequence"/>
</dbReference>
<reference evidence="2 3" key="1">
    <citation type="journal article" date="2020" name="Nat. Commun.">
        <title>Genome of Tripterygium wilfordii and identification of cytochrome P450 involved in triptolide biosynthesis.</title>
        <authorList>
            <person name="Tu L."/>
            <person name="Su P."/>
            <person name="Zhang Z."/>
            <person name="Gao L."/>
            <person name="Wang J."/>
            <person name="Hu T."/>
            <person name="Zhou J."/>
            <person name="Zhang Y."/>
            <person name="Zhao Y."/>
            <person name="Liu Y."/>
            <person name="Song Y."/>
            <person name="Tong Y."/>
            <person name="Lu Y."/>
            <person name="Yang J."/>
            <person name="Xu C."/>
            <person name="Jia M."/>
            <person name="Peters R.J."/>
            <person name="Huang L."/>
            <person name="Gao W."/>
        </authorList>
    </citation>
    <scope>NUCLEOTIDE SEQUENCE [LARGE SCALE GENOMIC DNA]</scope>
    <source>
        <strain evidence="3">cv. XIE 37</strain>
        <tissue evidence="2">Leaf</tissue>
    </source>
</reference>
<dbReference type="InterPro" id="IPR008581">
    <property type="entry name" value="DUF863_pln"/>
</dbReference>
<evidence type="ECO:0000256" key="1">
    <source>
        <dbReference type="SAM" id="MobiDB-lite"/>
    </source>
</evidence>
<dbReference type="PANTHER" id="PTHR33167:SF70">
    <property type="entry name" value="DUF3741 DOMAIN-CONTAINING PROTEIN"/>
    <property type="match status" value="1"/>
</dbReference>
<sequence length="1012" mass="112586">MGTEVESKMYLPECNHLRDVNDSAGSGGWALNYENRNLKSDQYGGTFSFRPLTDEYVGYYKDQLRQTILKHEYIFRHQVRELHRLYNVQRDMMNEIKRKELDKFLLPAGSSHQSCLKPYPYGFLSEGDRDRWQTPNLPFDRPSASDGNGMQPHFDSLKGTTVQFCGPDKSGLRLGDCESLQPKYNTLQKSSFDVELPANDIISNEEVGQGISSASRTKNYNFNLNFDITSEKDGNSPIRCGFLSGSDGDAFSSNVHLRSTDGLTNLNESFQLEEASRFASVNILCTSTHPKEYKGRQDLSISSYSGFQRLSNEFPQDPGNGKDRITSRSNLHSEAEYKHKGWPAYNSEAGQSRSNRSFCLGNSSTLSQDEQHKVHEHLKFPFSEQNRTEPHRKRKLFGVDISDRNNDASVVASQVLGPSLVVQFDATNSESSQVSSRKNLPASYNWNLITAQGNPYSHALPQLSKSSKTLMPGPTAVGENFLVDSSSGSVPEFRSEVSYQNDHCIGSHWDSKKARTCHPLVGFNNACGISDSNSASECRPKNNSEVLGSIMDAKSAEAMSASAVPPNVYQMNLDFLQDLSQQSINKTEMRKDPSRSSVQDALSATHTHDANHMRYEVGDSSSRKILGLPIYQKNMSQDLFSNNSPSKSSFVASATDGSNSIKVGLLDTDLNRDPESSKSEGRPKVEGPMVEKEPVNRSAGLKHHIDLNLCASEDEGQLTPSCLGANVKIADEREMESPIIMGNKACVDHELESIESRLEETFNSSGDESMEPLEGLVKIAADSLVAISSSEMPYQGNSICDQLEASLSDSLQWFAEIITSYKCDIEDEVSISFFKDVVSEEDSVPNGLDHFEFMTLNLTETKVEECTYKPQVLENSEHEEKPLPRRPRRGQARRGRQRKDFQREVLPSLSILSRNEVNDDLQIIEGMVRAAGGTWQSSLSQRNTAKSTSGRGRRRRGGATNSRTATAACPSENQQPKCREPGLEVISLAGWGKRTRRLPRQRCPDSNNPSNK</sequence>
<gene>
    <name evidence="2" type="ORF">HS088_TW15G01077</name>
</gene>
<feature type="compositionally biased region" description="Low complexity" evidence="1">
    <location>
        <begin position="958"/>
        <end position="968"/>
    </location>
</feature>
<dbReference type="AlphaFoldDB" id="A0A7J7CNH9"/>
<organism evidence="2 3">
    <name type="scientific">Tripterygium wilfordii</name>
    <name type="common">Thunder God vine</name>
    <dbReference type="NCBI Taxonomy" id="458696"/>
    <lineage>
        <taxon>Eukaryota</taxon>
        <taxon>Viridiplantae</taxon>
        <taxon>Streptophyta</taxon>
        <taxon>Embryophyta</taxon>
        <taxon>Tracheophyta</taxon>
        <taxon>Spermatophyta</taxon>
        <taxon>Magnoliopsida</taxon>
        <taxon>eudicotyledons</taxon>
        <taxon>Gunneridae</taxon>
        <taxon>Pentapetalae</taxon>
        <taxon>rosids</taxon>
        <taxon>fabids</taxon>
        <taxon>Celastrales</taxon>
        <taxon>Celastraceae</taxon>
        <taxon>Tripterygium</taxon>
    </lineage>
</organism>
<dbReference type="InParanoid" id="A0A7J7CNH9"/>
<proteinExistence type="predicted"/>
<feature type="region of interest" description="Disordered" evidence="1">
    <location>
        <begin position="663"/>
        <end position="690"/>
    </location>
</feature>
<dbReference type="EMBL" id="JAAARO010000015">
    <property type="protein sequence ID" value="KAF5735569.1"/>
    <property type="molecule type" value="Genomic_DNA"/>
</dbReference>